<dbReference type="PANTHER" id="PTHR21290">
    <property type="entry name" value="SPHINGOMYELIN SYNTHETASE"/>
    <property type="match status" value="1"/>
</dbReference>
<proteinExistence type="inferred from homology"/>
<evidence type="ECO:0000256" key="1">
    <source>
        <dbReference type="ARBA" id="ARBA00004141"/>
    </source>
</evidence>
<comment type="subcellular location">
    <subcellularLocation>
        <location evidence="1">Membrane</location>
        <topology evidence="1">Multi-pass membrane protein</topology>
    </subcellularLocation>
</comment>
<feature type="transmembrane region" description="Helical" evidence="10">
    <location>
        <begin position="338"/>
        <end position="355"/>
    </location>
</feature>
<dbReference type="GO" id="GO:0046513">
    <property type="term" value="P:ceramide biosynthetic process"/>
    <property type="evidence" value="ECO:0007669"/>
    <property type="project" value="TreeGrafter"/>
</dbReference>
<sequence>MGDGEICKSVAEVLGGQVSAHDQDSSKRIDGRAGAAGETPQDQGDTPTVIKTKEDSVVVDVDPCKATQWGLDDVVSWANGEHFSRVLSDCLRAESIDGPVLLSLTESDIRELRYGLDYKLAFGELKKFWLAVCKLQQLVKVSGRSKSLAQVGGQQEVHCPSDGSRCERHGRMARTHIPPEYSKTALSLGYSFVVTWIASFVMVIVHEHVPDMERYPPLPDIFLDNLPHIPWAFDMCEITGSVLFTLWVLVLIFHKHRMVMLRRFCALAGTVFLLRCVTMLLTSLSVPGTHLKCSQKDYAIDKDSVDATNAMVLRMGRAYRIWSGLGMSIQGVRTCGDYMFSGHTVALTMLNFFITEYTPRTLYHLHTFTWLLNMFGVFFILAAHEHYSIDVFVGFYITSRLFLYYHTLANNRSLMQSDAGRTRIWFPLLSYFESAAEGIVPNEFDSPRTLFRRLNGHFSRAKHYMKMGLHRCWLEEHFSLKSSMLSFGSSQQISSQSSQTTQTTSSTSDMDMSLSEPEAHNQSHNGIVRGVGLEPCSRVGGTSGQTSQTSFPLLPKKKKVVKI</sequence>
<keyword evidence="13" id="KW-1185">Reference proteome</keyword>
<keyword evidence="7" id="KW-0443">Lipid metabolism</keyword>
<dbReference type="GO" id="GO:0033188">
    <property type="term" value="F:sphingomyelin synthase activity"/>
    <property type="evidence" value="ECO:0007669"/>
    <property type="project" value="TreeGrafter"/>
</dbReference>
<evidence type="ECO:0000256" key="10">
    <source>
        <dbReference type="SAM" id="Phobius"/>
    </source>
</evidence>
<evidence type="ECO:0000256" key="2">
    <source>
        <dbReference type="ARBA" id="ARBA00005441"/>
    </source>
</evidence>
<dbReference type="GO" id="GO:0047493">
    <property type="term" value="F:ceramide cholinephosphotransferase activity"/>
    <property type="evidence" value="ECO:0007669"/>
    <property type="project" value="TreeGrafter"/>
</dbReference>
<evidence type="ECO:0000259" key="11">
    <source>
        <dbReference type="PROSITE" id="PS50105"/>
    </source>
</evidence>
<keyword evidence="6 10" id="KW-1133">Transmembrane helix</keyword>
<dbReference type="OrthoDB" id="422827at2759"/>
<feature type="region of interest" description="Disordered" evidence="9">
    <location>
        <begin position="17"/>
        <end position="48"/>
    </location>
</feature>
<dbReference type="KEGG" id="dpe:6599247"/>
<dbReference type="OMA" id="GSRCERH"/>
<protein>
    <submittedName>
        <fullName evidence="12">GL14970</fullName>
    </submittedName>
</protein>
<feature type="region of interest" description="Disordered" evidence="9">
    <location>
        <begin position="491"/>
        <end position="523"/>
    </location>
</feature>
<feature type="transmembrane region" description="Helical" evidence="10">
    <location>
        <begin position="264"/>
        <end position="286"/>
    </location>
</feature>
<dbReference type="InterPro" id="IPR001660">
    <property type="entry name" value="SAM"/>
</dbReference>
<dbReference type="STRING" id="7234.B4H0C5"/>
<keyword evidence="8 10" id="KW-0472">Membrane</keyword>
<dbReference type="SUPFAM" id="SSF47769">
    <property type="entry name" value="SAM/Pointed domain"/>
    <property type="match status" value="1"/>
</dbReference>
<feature type="compositionally biased region" description="Low complexity" evidence="9">
    <location>
        <begin position="491"/>
        <end position="515"/>
    </location>
</feature>
<dbReference type="HOGENOM" id="CLU_027104_1_1_1"/>
<evidence type="ECO:0000256" key="6">
    <source>
        <dbReference type="ARBA" id="ARBA00022989"/>
    </source>
</evidence>
<dbReference type="GO" id="GO:0005789">
    <property type="term" value="C:endoplasmic reticulum membrane"/>
    <property type="evidence" value="ECO:0007669"/>
    <property type="project" value="TreeGrafter"/>
</dbReference>
<dbReference type="AlphaFoldDB" id="B4H0C5"/>
<keyword evidence="5" id="KW-0746">Sphingolipid metabolism</keyword>
<feature type="transmembrane region" description="Helical" evidence="10">
    <location>
        <begin position="387"/>
        <end position="405"/>
    </location>
</feature>
<dbReference type="GO" id="GO:0000139">
    <property type="term" value="C:Golgi membrane"/>
    <property type="evidence" value="ECO:0007669"/>
    <property type="project" value="TreeGrafter"/>
</dbReference>
<name>B4H0C5_DROPE</name>
<dbReference type="eggNOG" id="KOG3058">
    <property type="taxonomic scope" value="Eukaryota"/>
</dbReference>
<organism evidence="13">
    <name type="scientific">Drosophila persimilis</name>
    <name type="common">Fruit fly</name>
    <dbReference type="NCBI Taxonomy" id="7234"/>
    <lineage>
        <taxon>Eukaryota</taxon>
        <taxon>Metazoa</taxon>
        <taxon>Ecdysozoa</taxon>
        <taxon>Arthropoda</taxon>
        <taxon>Hexapoda</taxon>
        <taxon>Insecta</taxon>
        <taxon>Pterygota</taxon>
        <taxon>Neoptera</taxon>
        <taxon>Endopterygota</taxon>
        <taxon>Diptera</taxon>
        <taxon>Brachycera</taxon>
        <taxon>Muscomorpha</taxon>
        <taxon>Ephydroidea</taxon>
        <taxon>Drosophilidae</taxon>
        <taxon>Drosophila</taxon>
        <taxon>Sophophora</taxon>
    </lineage>
</organism>
<accession>B4H0C5</accession>
<feature type="compositionally biased region" description="Basic and acidic residues" evidence="9">
    <location>
        <begin position="21"/>
        <end position="31"/>
    </location>
</feature>
<dbReference type="Gene3D" id="1.10.150.50">
    <property type="entry name" value="Transcription Factor, Ets-1"/>
    <property type="match status" value="1"/>
</dbReference>
<evidence type="ECO:0000256" key="3">
    <source>
        <dbReference type="ARBA" id="ARBA00022679"/>
    </source>
</evidence>
<keyword evidence="3" id="KW-0808">Transferase</keyword>
<dbReference type="Pfam" id="PF14360">
    <property type="entry name" value="PAP2_C"/>
    <property type="match status" value="1"/>
</dbReference>
<evidence type="ECO:0000256" key="9">
    <source>
        <dbReference type="SAM" id="MobiDB-lite"/>
    </source>
</evidence>
<feature type="domain" description="SAM" evidence="11">
    <location>
        <begin position="69"/>
        <end position="116"/>
    </location>
</feature>
<evidence type="ECO:0000313" key="13">
    <source>
        <dbReference type="Proteomes" id="UP000008744"/>
    </source>
</evidence>
<evidence type="ECO:0000256" key="8">
    <source>
        <dbReference type="ARBA" id="ARBA00023136"/>
    </source>
</evidence>
<gene>
    <name evidence="12" type="primary">Dper\GL14970</name>
    <name evidence="12" type="ORF">Dper_GL14970</name>
</gene>
<reference evidence="12 13" key="1">
    <citation type="journal article" date="2007" name="Nature">
        <title>Evolution of genes and genomes on the Drosophila phylogeny.</title>
        <authorList>
            <consortium name="Drosophila 12 Genomes Consortium"/>
            <person name="Clark A.G."/>
            <person name="Eisen M.B."/>
            <person name="Smith D.R."/>
            <person name="Bergman C.M."/>
            <person name="Oliver B."/>
            <person name="Markow T.A."/>
            <person name="Kaufman T.C."/>
            <person name="Kellis M."/>
            <person name="Gelbart W."/>
            <person name="Iyer V.N."/>
            <person name="Pollard D.A."/>
            <person name="Sackton T.B."/>
            <person name="Larracuente A.M."/>
            <person name="Singh N.D."/>
            <person name="Abad J.P."/>
            <person name="Abt D.N."/>
            <person name="Adryan B."/>
            <person name="Aguade M."/>
            <person name="Akashi H."/>
            <person name="Anderson W.W."/>
            <person name="Aquadro C.F."/>
            <person name="Ardell D.H."/>
            <person name="Arguello R."/>
            <person name="Artieri C.G."/>
            <person name="Barbash D.A."/>
            <person name="Barker D."/>
            <person name="Barsanti P."/>
            <person name="Batterham P."/>
            <person name="Batzoglou S."/>
            <person name="Begun D."/>
            <person name="Bhutkar A."/>
            <person name="Blanco E."/>
            <person name="Bosak S.A."/>
            <person name="Bradley R.K."/>
            <person name="Brand A.D."/>
            <person name="Brent M.R."/>
            <person name="Brooks A.N."/>
            <person name="Brown R.H."/>
            <person name="Butlin R.K."/>
            <person name="Caggese C."/>
            <person name="Calvi B.R."/>
            <person name="Bernardo de Carvalho A."/>
            <person name="Caspi A."/>
            <person name="Castrezana S."/>
            <person name="Celniker S.E."/>
            <person name="Chang J.L."/>
            <person name="Chapple C."/>
            <person name="Chatterji S."/>
            <person name="Chinwalla A."/>
            <person name="Civetta A."/>
            <person name="Clifton S.W."/>
            <person name="Comeron J.M."/>
            <person name="Costello J.C."/>
            <person name="Coyne J.A."/>
            <person name="Daub J."/>
            <person name="David R.G."/>
            <person name="Delcher A.L."/>
            <person name="Delehaunty K."/>
            <person name="Do C.B."/>
            <person name="Ebling H."/>
            <person name="Edwards K."/>
            <person name="Eickbush T."/>
            <person name="Evans J.D."/>
            <person name="Filipski A."/>
            <person name="Findeiss S."/>
            <person name="Freyhult E."/>
            <person name="Fulton L."/>
            <person name="Fulton R."/>
            <person name="Garcia A.C."/>
            <person name="Gardiner A."/>
            <person name="Garfield D.A."/>
            <person name="Garvin B.E."/>
            <person name="Gibson G."/>
            <person name="Gilbert D."/>
            <person name="Gnerre S."/>
            <person name="Godfrey J."/>
            <person name="Good R."/>
            <person name="Gotea V."/>
            <person name="Gravely B."/>
            <person name="Greenberg A.J."/>
            <person name="Griffiths-Jones S."/>
            <person name="Gross S."/>
            <person name="Guigo R."/>
            <person name="Gustafson E.A."/>
            <person name="Haerty W."/>
            <person name="Hahn M.W."/>
            <person name="Halligan D.L."/>
            <person name="Halpern A.L."/>
            <person name="Halter G.M."/>
            <person name="Han M.V."/>
            <person name="Heger A."/>
            <person name="Hillier L."/>
            <person name="Hinrichs A.S."/>
            <person name="Holmes I."/>
            <person name="Hoskins R.A."/>
            <person name="Hubisz M.J."/>
            <person name="Hultmark D."/>
            <person name="Huntley M.A."/>
            <person name="Jaffe D.B."/>
            <person name="Jagadeeshan S."/>
            <person name="Jeck W.R."/>
            <person name="Johnson J."/>
            <person name="Jones C.D."/>
            <person name="Jordan W.C."/>
            <person name="Karpen G.H."/>
            <person name="Kataoka E."/>
            <person name="Keightley P.D."/>
            <person name="Kheradpour P."/>
            <person name="Kirkness E.F."/>
            <person name="Koerich L.B."/>
            <person name="Kristiansen K."/>
            <person name="Kudrna D."/>
            <person name="Kulathinal R.J."/>
            <person name="Kumar S."/>
            <person name="Kwok R."/>
            <person name="Lander E."/>
            <person name="Langley C.H."/>
            <person name="Lapoint R."/>
            <person name="Lazzaro B.P."/>
            <person name="Lee S.J."/>
            <person name="Levesque L."/>
            <person name="Li R."/>
            <person name="Lin C.F."/>
            <person name="Lin M.F."/>
            <person name="Lindblad-Toh K."/>
            <person name="Llopart A."/>
            <person name="Long M."/>
            <person name="Low L."/>
            <person name="Lozovsky E."/>
            <person name="Lu J."/>
            <person name="Luo M."/>
            <person name="Machado C.A."/>
            <person name="Makalowski W."/>
            <person name="Marzo M."/>
            <person name="Matsuda M."/>
            <person name="Matzkin L."/>
            <person name="McAllister B."/>
            <person name="McBride C.S."/>
            <person name="McKernan B."/>
            <person name="McKernan K."/>
            <person name="Mendez-Lago M."/>
            <person name="Minx P."/>
            <person name="Mollenhauer M.U."/>
            <person name="Montooth K."/>
            <person name="Mount S.M."/>
            <person name="Mu X."/>
            <person name="Myers E."/>
            <person name="Negre B."/>
            <person name="Newfeld S."/>
            <person name="Nielsen R."/>
            <person name="Noor M.A."/>
            <person name="O'Grady P."/>
            <person name="Pachter L."/>
            <person name="Papaceit M."/>
            <person name="Parisi M.J."/>
            <person name="Parisi M."/>
            <person name="Parts L."/>
            <person name="Pedersen J.S."/>
            <person name="Pesole G."/>
            <person name="Phillippy A.M."/>
            <person name="Ponting C.P."/>
            <person name="Pop M."/>
            <person name="Porcelli D."/>
            <person name="Powell J.R."/>
            <person name="Prohaska S."/>
            <person name="Pruitt K."/>
            <person name="Puig M."/>
            <person name="Quesneville H."/>
            <person name="Ram K.R."/>
            <person name="Rand D."/>
            <person name="Rasmussen M.D."/>
            <person name="Reed L.K."/>
            <person name="Reenan R."/>
            <person name="Reily A."/>
            <person name="Remington K.A."/>
            <person name="Rieger T.T."/>
            <person name="Ritchie M.G."/>
            <person name="Robin C."/>
            <person name="Rogers Y.H."/>
            <person name="Rohde C."/>
            <person name="Rozas J."/>
            <person name="Rubenfield M.J."/>
            <person name="Ruiz A."/>
            <person name="Russo S."/>
            <person name="Salzberg S.L."/>
            <person name="Sanchez-Gracia A."/>
            <person name="Saranga D.J."/>
            <person name="Sato H."/>
            <person name="Schaeffer S.W."/>
            <person name="Schatz M.C."/>
            <person name="Schlenke T."/>
            <person name="Schwartz R."/>
            <person name="Segarra C."/>
            <person name="Singh R.S."/>
            <person name="Sirot L."/>
            <person name="Sirota M."/>
            <person name="Sisneros N.B."/>
            <person name="Smith C.D."/>
            <person name="Smith T.F."/>
            <person name="Spieth J."/>
            <person name="Stage D.E."/>
            <person name="Stark A."/>
            <person name="Stephan W."/>
            <person name="Strausberg R.L."/>
            <person name="Strempel S."/>
            <person name="Sturgill D."/>
            <person name="Sutton G."/>
            <person name="Sutton G.G."/>
            <person name="Tao W."/>
            <person name="Teichmann S."/>
            <person name="Tobari Y.N."/>
            <person name="Tomimura Y."/>
            <person name="Tsolas J.M."/>
            <person name="Valente V.L."/>
            <person name="Venter E."/>
            <person name="Venter J.C."/>
            <person name="Vicario S."/>
            <person name="Vieira F.G."/>
            <person name="Vilella A.J."/>
            <person name="Villasante A."/>
            <person name="Walenz B."/>
            <person name="Wang J."/>
            <person name="Wasserman M."/>
            <person name="Watts T."/>
            <person name="Wilson D."/>
            <person name="Wilson R.K."/>
            <person name="Wing R.A."/>
            <person name="Wolfner M.F."/>
            <person name="Wong A."/>
            <person name="Wong G.K."/>
            <person name="Wu C.I."/>
            <person name="Wu G."/>
            <person name="Yamamoto D."/>
            <person name="Yang H.P."/>
            <person name="Yang S.P."/>
            <person name="Yorke J.A."/>
            <person name="Yoshida K."/>
            <person name="Zdobnov E."/>
            <person name="Zhang P."/>
            <person name="Zhang Y."/>
            <person name="Zimin A.V."/>
            <person name="Baldwin J."/>
            <person name="Abdouelleil A."/>
            <person name="Abdulkadir J."/>
            <person name="Abebe A."/>
            <person name="Abera B."/>
            <person name="Abreu J."/>
            <person name="Acer S.C."/>
            <person name="Aftuck L."/>
            <person name="Alexander A."/>
            <person name="An P."/>
            <person name="Anderson E."/>
            <person name="Anderson S."/>
            <person name="Arachi H."/>
            <person name="Azer M."/>
            <person name="Bachantsang P."/>
            <person name="Barry A."/>
            <person name="Bayul T."/>
            <person name="Berlin A."/>
            <person name="Bessette D."/>
            <person name="Bloom T."/>
            <person name="Blye J."/>
            <person name="Boguslavskiy L."/>
            <person name="Bonnet C."/>
            <person name="Boukhgalter B."/>
            <person name="Bourzgui I."/>
            <person name="Brown A."/>
            <person name="Cahill P."/>
            <person name="Channer S."/>
            <person name="Cheshatsang Y."/>
            <person name="Chuda L."/>
            <person name="Citroen M."/>
            <person name="Collymore A."/>
            <person name="Cooke P."/>
            <person name="Costello M."/>
            <person name="D'Aco K."/>
            <person name="Daza R."/>
            <person name="De Haan G."/>
            <person name="DeGray S."/>
            <person name="DeMaso C."/>
            <person name="Dhargay N."/>
            <person name="Dooley K."/>
            <person name="Dooley E."/>
            <person name="Doricent M."/>
            <person name="Dorje P."/>
            <person name="Dorjee K."/>
            <person name="Dupes A."/>
            <person name="Elong R."/>
            <person name="Falk J."/>
            <person name="Farina A."/>
            <person name="Faro S."/>
            <person name="Ferguson D."/>
            <person name="Fisher S."/>
            <person name="Foley C.D."/>
            <person name="Franke A."/>
            <person name="Friedrich D."/>
            <person name="Gadbois L."/>
            <person name="Gearin G."/>
            <person name="Gearin C.R."/>
            <person name="Giannoukos G."/>
            <person name="Goode T."/>
            <person name="Graham J."/>
            <person name="Grandbois E."/>
            <person name="Grewal S."/>
            <person name="Gyaltsen K."/>
            <person name="Hafez N."/>
            <person name="Hagos B."/>
            <person name="Hall J."/>
            <person name="Henson C."/>
            <person name="Hollinger A."/>
            <person name="Honan T."/>
            <person name="Huard M.D."/>
            <person name="Hughes L."/>
            <person name="Hurhula B."/>
            <person name="Husby M.E."/>
            <person name="Kamat A."/>
            <person name="Kanga B."/>
            <person name="Kashin S."/>
            <person name="Khazanovich D."/>
            <person name="Kisner P."/>
            <person name="Lance K."/>
            <person name="Lara M."/>
            <person name="Lee W."/>
            <person name="Lennon N."/>
            <person name="Letendre F."/>
            <person name="LeVine R."/>
            <person name="Lipovsky A."/>
            <person name="Liu X."/>
            <person name="Liu J."/>
            <person name="Liu S."/>
            <person name="Lokyitsang T."/>
            <person name="Lokyitsang Y."/>
            <person name="Lubonja R."/>
            <person name="Lui A."/>
            <person name="MacDonald P."/>
            <person name="Magnisalis V."/>
            <person name="Maru K."/>
            <person name="Matthews C."/>
            <person name="McCusker W."/>
            <person name="McDonough S."/>
            <person name="Mehta T."/>
            <person name="Meldrim J."/>
            <person name="Meneus L."/>
            <person name="Mihai O."/>
            <person name="Mihalev A."/>
            <person name="Mihova T."/>
            <person name="Mittelman R."/>
            <person name="Mlenga V."/>
            <person name="Montmayeur A."/>
            <person name="Mulrain L."/>
            <person name="Navidi A."/>
            <person name="Naylor J."/>
            <person name="Negash T."/>
            <person name="Nguyen T."/>
            <person name="Nguyen N."/>
            <person name="Nicol R."/>
            <person name="Norbu C."/>
            <person name="Norbu N."/>
            <person name="Novod N."/>
            <person name="O'Neill B."/>
            <person name="Osman S."/>
            <person name="Markiewicz E."/>
            <person name="Oyono O.L."/>
            <person name="Patti C."/>
            <person name="Phunkhang P."/>
            <person name="Pierre F."/>
            <person name="Priest M."/>
            <person name="Raghuraman S."/>
            <person name="Rege F."/>
            <person name="Reyes R."/>
            <person name="Rise C."/>
            <person name="Rogov P."/>
            <person name="Ross K."/>
            <person name="Ryan E."/>
            <person name="Settipalli S."/>
            <person name="Shea T."/>
            <person name="Sherpa N."/>
            <person name="Shi L."/>
            <person name="Shih D."/>
            <person name="Sparrow T."/>
            <person name="Spaulding J."/>
            <person name="Stalker J."/>
            <person name="Stange-Thomann N."/>
            <person name="Stavropoulos S."/>
            <person name="Stone C."/>
            <person name="Strader C."/>
            <person name="Tesfaye S."/>
            <person name="Thomson T."/>
            <person name="Thoulutsang Y."/>
            <person name="Thoulutsang D."/>
            <person name="Topham K."/>
            <person name="Topping I."/>
            <person name="Tsamla T."/>
            <person name="Vassiliev H."/>
            <person name="Vo A."/>
            <person name="Wangchuk T."/>
            <person name="Wangdi T."/>
            <person name="Weiand M."/>
            <person name="Wilkinson J."/>
            <person name="Wilson A."/>
            <person name="Yadav S."/>
            <person name="Young G."/>
            <person name="Yu Q."/>
            <person name="Zembek L."/>
            <person name="Zhong D."/>
            <person name="Zimmer A."/>
            <person name="Zwirko Z."/>
            <person name="Jaffe D.B."/>
            <person name="Alvarez P."/>
            <person name="Brockman W."/>
            <person name="Butler J."/>
            <person name="Chin C."/>
            <person name="Gnerre S."/>
            <person name="Grabherr M."/>
            <person name="Kleber M."/>
            <person name="Mauceli E."/>
            <person name="MacCallum I."/>
        </authorList>
    </citation>
    <scope>NUCLEOTIDE SEQUENCE [LARGE SCALE GENOMIC DNA]</scope>
    <source>
        <strain evidence="13">MSH-3 / Tucson 14011-0111.49</strain>
    </source>
</reference>
<dbReference type="EMBL" id="CH479200">
    <property type="protein sequence ID" value="EDW29720.1"/>
    <property type="molecule type" value="Genomic_DNA"/>
</dbReference>
<evidence type="ECO:0000313" key="12">
    <source>
        <dbReference type="EMBL" id="EDW29720.1"/>
    </source>
</evidence>
<comment type="similarity">
    <text evidence="2">Belongs to the sphingomyelin synthase family.</text>
</comment>
<evidence type="ECO:0000256" key="5">
    <source>
        <dbReference type="ARBA" id="ARBA00022919"/>
    </source>
</evidence>
<evidence type="ECO:0000256" key="4">
    <source>
        <dbReference type="ARBA" id="ARBA00022692"/>
    </source>
</evidence>
<dbReference type="InterPro" id="IPR013761">
    <property type="entry name" value="SAM/pointed_sf"/>
</dbReference>
<dbReference type="InterPro" id="IPR045221">
    <property type="entry name" value="Sphingomyelin_synth-like"/>
</dbReference>
<dbReference type="Proteomes" id="UP000008744">
    <property type="component" value="Unassembled WGS sequence"/>
</dbReference>
<feature type="transmembrane region" description="Helical" evidence="10">
    <location>
        <begin position="362"/>
        <end position="381"/>
    </location>
</feature>
<keyword evidence="4 10" id="KW-0812">Transmembrane</keyword>
<feature type="transmembrane region" description="Helical" evidence="10">
    <location>
        <begin position="229"/>
        <end position="252"/>
    </location>
</feature>
<dbReference type="InterPro" id="IPR025749">
    <property type="entry name" value="Sphingomyelin_synth-like_dom"/>
</dbReference>
<evidence type="ECO:0000256" key="7">
    <source>
        <dbReference type="ARBA" id="ARBA00023098"/>
    </source>
</evidence>
<dbReference type="PROSITE" id="PS50105">
    <property type="entry name" value="SAM_DOMAIN"/>
    <property type="match status" value="1"/>
</dbReference>
<feature type="transmembrane region" description="Helical" evidence="10">
    <location>
        <begin position="188"/>
        <end position="209"/>
    </location>
</feature>
<dbReference type="PhylomeDB" id="B4H0C5"/>
<dbReference type="PANTHER" id="PTHR21290:SF25">
    <property type="entry name" value="SPHINGOMYELIN SYNTHASE-RELATED PROTEIN 1"/>
    <property type="match status" value="1"/>
</dbReference>
<dbReference type="GO" id="GO:0005886">
    <property type="term" value="C:plasma membrane"/>
    <property type="evidence" value="ECO:0007669"/>
    <property type="project" value="TreeGrafter"/>
</dbReference>